<dbReference type="GO" id="GO:0051301">
    <property type="term" value="P:cell division"/>
    <property type="evidence" value="ECO:0007669"/>
    <property type="project" value="UniProtKB-KW"/>
</dbReference>
<dbReference type="NCBIfam" id="TIGR00281">
    <property type="entry name" value="SMC-Scp complex subunit ScpB"/>
    <property type="match status" value="1"/>
</dbReference>
<dbReference type="AlphaFoldDB" id="A0A1W1X2B7"/>
<proteinExistence type="inferred from homology"/>
<dbReference type="EMBL" id="NQNY01000003">
    <property type="protein sequence ID" value="PAK21554.1"/>
    <property type="molecule type" value="Genomic_DNA"/>
</dbReference>
<protein>
    <recommendedName>
        <fullName evidence="5">Segregation and condensation protein B</fullName>
    </recommendedName>
</protein>
<name>A0A1W1X2B7_9BACT</name>
<evidence type="ECO:0000313" key="6">
    <source>
        <dbReference type="EMBL" id="PAF55499.1"/>
    </source>
</evidence>
<dbReference type="InterPro" id="IPR036390">
    <property type="entry name" value="WH_DNA-bd_sf"/>
</dbReference>
<dbReference type="PANTHER" id="PTHR34298:SF2">
    <property type="entry name" value="SEGREGATION AND CONDENSATION PROTEIN B"/>
    <property type="match status" value="1"/>
</dbReference>
<dbReference type="OrthoDB" id="9806226at2"/>
<gene>
    <name evidence="5" type="primary">scpB</name>
    <name evidence="6" type="ORF">CJF60_02350</name>
    <name evidence="7" type="ORF">CJJ23_01210</name>
</gene>
<evidence type="ECO:0000313" key="7">
    <source>
        <dbReference type="EMBL" id="PAK21554.1"/>
    </source>
</evidence>
<evidence type="ECO:0000256" key="5">
    <source>
        <dbReference type="HAMAP-Rule" id="MF_01804"/>
    </source>
</evidence>
<dbReference type="PIRSF" id="PIRSF019345">
    <property type="entry name" value="ScpB"/>
    <property type="match status" value="1"/>
</dbReference>
<dbReference type="SUPFAM" id="SSF46785">
    <property type="entry name" value="Winged helix' DNA-binding domain"/>
    <property type="match status" value="1"/>
</dbReference>
<sequence>MNNYSRIIEALAYVQGEEGVSVEQVKKVLNFDSTTDDEDQFNTKEALKLLRDFKEQYNALNLGTKVFEFNEVFKIATAESMKDYIGKLVSFNNAQKLSKAALETVGIVAYKQPVTRSLVSEIRGVSSDQVFNTLLVKGLIEEVGIASTPGNPILYGVTNRFYDYFKIKSLHDLPRLQEFEFLDVEMDNTQESNFSLYQSQREE</sequence>
<keyword evidence="4 5" id="KW-0131">Cell cycle</keyword>
<evidence type="ECO:0000256" key="1">
    <source>
        <dbReference type="ARBA" id="ARBA00022490"/>
    </source>
</evidence>
<reference evidence="8 9" key="2">
    <citation type="submission" date="2017-08" db="EMBL/GenBank/DDBJ databases">
        <authorList>
            <person name="Alvarez-Ponce D."/>
            <person name="Weitzman C.L."/>
            <person name="Tillett R.L."/>
            <person name="Sandmeier F.C."/>
            <person name="Tracy C.R."/>
        </authorList>
    </citation>
    <scope>NUCLEOTIDE SEQUENCE [LARGE SCALE GENOMIC DNA]</scope>
    <source>
        <strain evidence="8">723</strain>
        <strain evidence="6 9">PS6</strain>
    </source>
</reference>
<evidence type="ECO:0000256" key="3">
    <source>
        <dbReference type="ARBA" id="ARBA00022829"/>
    </source>
</evidence>
<keyword evidence="2 5" id="KW-0132">Cell division</keyword>
<reference evidence="7" key="1">
    <citation type="submission" date="2017-08" db="EMBL/GenBank/DDBJ databases">
        <authorList>
            <person name="de Groot N.N."/>
        </authorList>
    </citation>
    <scope>NUCLEOTIDE SEQUENCE [LARGE SCALE GENOMIC DNA]</scope>
    <source>
        <strain evidence="7">723</strain>
    </source>
</reference>
<dbReference type="Pfam" id="PF04079">
    <property type="entry name" value="SMC_ScpB"/>
    <property type="match status" value="1"/>
</dbReference>
<dbReference type="PANTHER" id="PTHR34298">
    <property type="entry name" value="SEGREGATION AND CONDENSATION PROTEIN B"/>
    <property type="match status" value="1"/>
</dbReference>
<dbReference type="GO" id="GO:0005737">
    <property type="term" value="C:cytoplasm"/>
    <property type="evidence" value="ECO:0007669"/>
    <property type="project" value="UniProtKB-SubCell"/>
</dbReference>
<dbReference type="GO" id="GO:0051304">
    <property type="term" value="P:chromosome separation"/>
    <property type="evidence" value="ECO:0007669"/>
    <property type="project" value="InterPro"/>
</dbReference>
<dbReference type="InterPro" id="IPR036388">
    <property type="entry name" value="WH-like_DNA-bd_sf"/>
</dbReference>
<dbReference type="EMBL" id="NQMN01000001">
    <property type="protein sequence ID" value="PAF55499.1"/>
    <property type="molecule type" value="Genomic_DNA"/>
</dbReference>
<organism evidence="7 8">
    <name type="scientific">Mycoplasmopsis agassizii</name>
    <dbReference type="NCBI Taxonomy" id="33922"/>
    <lineage>
        <taxon>Bacteria</taxon>
        <taxon>Bacillati</taxon>
        <taxon>Mycoplasmatota</taxon>
        <taxon>Mycoplasmoidales</taxon>
        <taxon>Metamycoplasmataceae</taxon>
        <taxon>Mycoplasmopsis</taxon>
    </lineage>
</organism>
<dbReference type="Proteomes" id="UP000217033">
    <property type="component" value="Unassembled WGS sequence"/>
</dbReference>
<dbReference type="Proteomes" id="UP000216943">
    <property type="component" value="Unassembled WGS sequence"/>
</dbReference>
<evidence type="ECO:0000313" key="9">
    <source>
        <dbReference type="Proteomes" id="UP000217033"/>
    </source>
</evidence>
<keyword evidence="3 5" id="KW-0159">Chromosome partition</keyword>
<comment type="function">
    <text evidence="5">Participates in chromosomal partition during cell division. May act via the formation of a condensin-like complex containing Smc and ScpA that pull DNA away from mid-cell into both cell halves.</text>
</comment>
<evidence type="ECO:0000256" key="2">
    <source>
        <dbReference type="ARBA" id="ARBA00022618"/>
    </source>
</evidence>
<dbReference type="Gene3D" id="1.10.10.10">
    <property type="entry name" value="Winged helix-like DNA-binding domain superfamily/Winged helix DNA-binding domain"/>
    <property type="match status" value="2"/>
</dbReference>
<dbReference type="GO" id="GO:0006260">
    <property type="term" value="P:DNA replication"/>
    <property type="evidence" value="ECO:0007669"/>
    <property type="project" value="UniProtKB-UniRule"/>
</dbReference>
<dbReference type="InterPro" id="IPR005234">
    <property type="entry name" value="ScpB_csome_segregation"/>
</dbReference>
<comment type="similarity">
    <text evidence="5">Belongs to the ScpB family.</text>
</comment>
<evidence type="ECO:0000256" key="4">
    <source>
        <dbReference type="ARBA" id="ARBA00023306"/>
    </source>
</evidence>
<keyword evidence="9" id="KW-1185">Reference proteome</keyword>
<comment type="caution">
    <text evidence="7">The sequence shown here is derived from an EMBL/GenBank/DDBJ whole genome shotgun (WGS) entry which is preliminary data.</text>
</comment>
<evidence type="ECO:0000313" key="8">
    <source>
        <dbReference type="Proteomes" id="UP000216943"/>
    </source>
</evidence>
<comment type="subunit">
    <text evidence="5">Homodimer. Homodimerization may be required to stabilize the binding of ScpA to the Smc head domains. Component of a cohesin-like complex composed of ScpA, ScpB and the Smc homodimer, in which ScpA and ScpB bind to the head domain of Smc. The presence of the three proteins is required for the association of the complex with DNA.</text>
</comment>
<comment type="subcellular location">
    <subcellularLocation>
        <location evidence="5">Cytoplasm</location>
    </subcellularLocation>
    <text evidence="5">Associated with two foci at the outer edges of the nucleoid region in young cells, and at four foci within both cell halves in older cells.</text>
</comment>
<accession>A0A1W1X2B7</accession>
<dbReference type="STRING" id="33922.SAMN02745179_00600"/>
<dbReference type="RefSeq" id="WP_084232360.1">
    <property type="nucleotide sequence ID" value="NZ_CP166874.1"/>
</dbReference>
<dbReference type="HAMAP" id="MF_01804">
    <property type="entry name" value="ScpB"/>
    <property type="match status" value="1"/>
</dbReference>
<keyword evidence="1 5" id="KW-0963">Cytoplasm</keyword>